<accession>A0A1G6UKN5</accession>
<dbReference type="RefSeq" id="WP_092776007.1">
    <property type="nucleotide sequence ID" value="NZ_FNAB01000004.1"/>
</dbReference>
<name>A0A1G6UKN5_9NOCA</name>
<protein>
    <recommendedName>
        <fullName evidence="1">Knr4/Smi1-like domain-containing protein</fullName>
    </recommendedName>
</protein>
<dbReference type="Pfam" id="PF09346">
    <property type="entry name" value="SMI1_KNR4"/>
    <property type="match status" value="1"/>
</dbReference>
<dbReference type="AlphaFoldDB" id="A0A1G6UKN5"/>
<dbReference type="STRING" id="168276.SAMN05444580_104225"/>
<evidence type="ECO:0000313" key="2">
    <source>
        <dbReference type="EMBL" id="SDD41980.1"/>
    </source>
</evidence>
<feature type="domain" description="Knr4/Smi1-like" evidence="1">
    <location>
        <begin position="35"/>
        <end position="171"/>
    </location>
</feature>
<evidence type="ECO:0000259" key="1">
    <source>
        <dbReference type="Pfam" id="PF09346"/>
    </source>
</evidence>
<reference evidence="2 3" key="1">
    <citation type="submission" date="2016-10" db="EMBL/GenBank/DDBJ databases">
        <authorList>
            <person name="de Groot N.N."/>
        </authorList>
    </citation>
    <scope>NUCLEOTIDE SEQUENCE [LARGE SCALE GENOMIC DNA]</scope>
    <source>
        <strain evidence="2 3">JCM 11308</strain>
    </source>
</reference>
<gene>
    <name evidence="2" type="ORF">SAMN05444580_104225</name>
</gene>
<proteinExistence type="predicted"/>
<keyword evidence="3" id="KW-1185">Reference proteome</keyword>
<dbReference type="InterPro" id="IPR018958">
    <property type="entry name" value="Knr4/Smi1-like_dom"/>
</dbReference>
<sequence>MSSTMYSTPSGSVTEQWERIARWLLTNLESPSIAGADAAEIDSAQQATGVSWPAELTTLFEHLNGFPPAAHVALLPMHEMFSLDRAVEERAMELDIWGEFDEEMGAPDPDAAAGDTAGTYIPAFVPFAGADGYLLVVDARPGPLHGCVTEFEKVDTDSAGPRWVSISAMLTDLADSLETGAEFDMGWTPVVADGRLEWRSRT</sequence>
<dbReference type="Proteomes" id="UP000199417">
    <property type="component" value="Unassembled WGS sequence"/>
</dbReference>
<dbReference type="EMBL" id="FNAB01000004">
    <property type="protein sequence ID" value="SDD41980.1"/>
    <property type="molecule type" value="Genomic_DNA"/>
</dbReference>
<evidence type="ECO:0000313" key="3">
    <source>
        <dbReference type="Proteomes" id="UP000199417"/>
    </source>
</evidence>
<organism evidence="2 3">
    <name type="scientific">Rhodococcus tukisamuensis</name>
    <dbReference type="NCBI Taxonomy" id="168276"/>
    <lineage>
        <taxon>Bacteria</taxon>
        <taxon>Bacillati</taxon>
        <taxon>Actinomycetota</taxon>
        <taxon>Actinomycetes</taxon>
        <taxon>Mycobacteriales</taxon>
        <taxon>Nocardiaceae</taxon>
        <taxon>Rhodococcus</taxon>
    </lineage>
</organism>